<dbReference type="PROSITE" id="PS51819">
    <property type="entry name" value="VOC"/>
    <property type="match status" value="1"/>
</dbReference>
<comment type="caution">
    <text evidence="2">The sequence shown here is derived from an EMBL/GenBank/DDBJ whole genome shotgun (WGS) entry which is preliminary data.</text>
</comment>
<reference evidence="2" key="2">
    <citation type="journal article" date="2021" name="Sci. Rep.">
        <title>The distribution of antibiotic resistance genes in chicken gut microbiota commensals.</title>
        <authorList>
            <person name="Juricova H."/>
            <person name="Matiasovicova J."/>
            <person name="Kubasova T."/>
            <person name="Cejkova D."/>
            <person name="Rychlik I."/>
        </authorList>
    </citation>
    <scope>NUCLEOTIDE SEQUENCE</scope>
    <source>
        <strain evidence="2">An420c</strain>
    </source>
</reference>
<dbReference type="RefSeq" id="WP_204908764.1">
    <property type="nucleotide sequence ID" value="NZ_JACJLV010000016.1"/>
</dbReference>
<dbReference type="Proteomes" id="UP000713880">
    <property type="component" value="Unassembled WGS sequence"/>
</dbReference>
<sequence>MKLKNVLIVVSDMERSKRFYRDLFGLPVILEQEGNVILAEGLVLQEKQVWQKAIGKTVQIGDAGAELYFEETDMEIFQKKLNNYQEDVCEIRFLQSGSDEDLIRLYDPDGHLIEVRKKNARHGC</sequence>
<dbReference type="SUPFAM" id="SSF54593">
    <property type="entry name" value="Glyoxalase/Bleomycin resistance protein/Dihydroxybiphenyl dioxygenase"/>
    <property type="match status" value="1"/>
</dbReference>
<name>A0A939BAF5_9CLOT</name>
<dbReference type="InterPro" id="IPR037523">
    <property type="entry name" value="VOC_core"/>
</dbReference>
<evidence type="ECO:0000313" key="2">
    <source>
        <dbReference type="EMBL" id="MBM6826718.1"/>
    </source>
</evidence>
<dbReference type="AlphaFoldDB" id="A0A939BAF5"/>
<evidence type="ECO:0000259" key="1">
    <source>
        <dbReference type="PROSITE" id="PS51819"/>
    </source>
</evidence>
<dbReference type="InterPro" id="IPR025870">
    <property type="entry name" value="Glyoxalase-like_dom"/>
</dbReference>
<dbReference type="Gene3D" id="3.10.180.10">
    <property type="entry name" value="2,3-Dihydroxybiphenyl 1,2-Dioxygenase, domain 1"/>
    <property type="match status" value="1"/>
</dbReference>
<dbReference type="EMBL" id="JACJLV010000016">
    <property type="protein sequence ID" value="MBM6826718.1"/>
    <property type="molecule type" value="Genomic_DNA"/>
</dbReference>
<organism evidence="2 3">
    <name type="scientific">Mordavella massiliensis</name>
    <dbReference type="NCBI Taxonomy" id="1871024"/>
    <lineage>
        <taxon>Bacteria</taxon>
        <taxon>Bacillati</taxon>
        <taxon>Bacillota</taxon>
        <taxon>Clostridia</taxon>
        <taxon>Eubacteriales</taxon>
        <taxon>Clostridiaceae</taxon>
        <taxon>Mordavella</taxon>
    </lineage>
</organism>
<keyword evidence="3" id="KW-1185">Reference proteome</keyword>
<dbReference type="InterPro" id="IPR029068">
    <property type="entry name" value="Glyas_Bleomycin-R_OHBP_Dase"/>
</dbReference>
<evidence type="ECO:0000313" key="3">
    <source>
        <dbReference type="Proteomes" id="UP000713880"/>
    </source>
</evidence>
<proteinExistence type="predicted"/>
<dbReference type="Pfam" id="PF12681">
    <property type="entry name" value="Glyoxalase_2"/>
    <property type="match status" value="1"/>
</dbReference>
<gene>
    <name evidence="2" type="ORF">H6A13_06310</name>
</gene>
<protein>
    <submittedName>
        <fullName evidence="2">VOC family protein</fullName>
    </submittedName>
</protein>
<accession>A0A939BAF5</accession>
<reference evidence="2" key="1">
    <citation type="submission" date="2020-08" db="EMBL/GenBank/DDBJ databases">
        <authorList>
            <person name="Cejkova D."/>
            <person name="Kubasova T."/>
            <person name="Jahodarova E."/>
            <person name="Rychlik I."/>
        </authorList>
    </citation>
    <scope>NUCLEOTIDE SEQUENCE</scope>
    <source>
        <strain evidence="2">An420c</strain>
    </source>
</reference>
<feature type="domain" description="VOC" evidence="1">
    <location>
        <begin position="2"/>
        <end position="118"/>
    </location>
</feature>